<name>A0A699XFF2_TANCI</name>
<protein>
    <submittedName>
        <fullName evidence="2">Uncharacterized protein</fullName>
    </submittedName>
</protein>
<gene>
    <name evidence="2" type="ORF">Tci_927223</name>
</gene>
<evidence type="ECO:0000313" key="2">
    <source>
        <dbReference type="EMBL" id="GFD55254.1"/>
    </source>
</evidence>
<feature type="non-terminal residue" evidence="2">
    <location>
        <position position="1"/>
    </location>
</feature>
<feature type="non-terminal residue" evidence="2">
    <location>
        <position position="92"/>
    </location>
</feature>
<comment type="caution">
    <text evidence="2">The sequence shown here is derived from an EMBL/GenBank/DDBJ whole genome shotgun (WGS) entry which is preliminary data.</text>
</comment>
<keyword evidence="1" id="KW-0175">Coiled coil</keyword>
<evidence type="ECO:0000256" key="1">
    <source>
        <dbReference type="SAM" id="Coils"/>
    </source>
</evidence>
<dbReference type="EMBL" id="BKCJ011815788">
    <property type="protein sequence ID" value="GFD55254.1"/>
    <property type="molecule type" value="Genomic_DNA"/>
</dbReference>
<feature type="coiled-coil region" evidence="1">
    <location>
        <begin position="20"/>
        <end position="47"/>
    </location>
</feature>
<organism evidence="2">
    <name type="scientific">Tanacetum cinerariifolium</name>
    <name type="common">Dalmatian daisy</name>
    <name type="synonym">Chrysanthemum cinerariifolium</name>
    <dbReference type="NCBI Taxonomy" id="118510"/>
    <lineage>
        <taxon>Eukaryota</taxon>
        <taxon>Viridiplantae</taxon>
        <taxon>Streptophyta</taxon>
        <taxon>Embryophyta</taxon>
        <taxon>Tracheophyta</taxon>
        <taxon>Spermatophyta</taxon>
        <taxon>Magnoliopsida</taxon>
        <taxon>eudicotyledons</taxon>
        <taxon>Gunneridae</taxon>
        <taxon>Pentapetalae</taxon>
        <taxon>asterids</taxon>
        <taxon>campanulids</taxon>
        <taxon>Asterales</taxon>
        <taxon>Asteraceae</taxon>
        <taxon>Asteroideae</taxon>
        <taxon>Anthemideae</taxon>
        <taxon>Anthemidinae</taxon>
        <taxon>Tanacetum</taxon>
    </lineage>
</organism>
<sequence length="92" mass="10570">KGGVTNLYLQKQLFMEGTQLKQLRDAYDEMKRLLNQMDDNIKTVDANVPALKDESIKWSKELSRMGNATAMKDRVLVLKQDLAWAFPIQKQG</sequence>
<accession>A0A699XFF2</accession>
<proteinExistence type="predicted"/>
<dbReference type="AlphaFoldDB" id="A0A699XFF2"/>
<reference evidence="2" key="1">
    <citation type="journal article" date="2019" name="Sci. Rep.">
        <title>Draft genome of Tanacetum cinerariifolium, the natural source of mosquito coil.</title>
        <authorList>
            <person name="Yamashiro T."/>
            <person name="Shiraishi A."/>
            <person name="Satake H."/>
            <person name="Nakayama K."/>
        </authorList>
    </citation>
    <scope>NUCLEOTIDE SEQUENCE</scope>
</reference>